<feature type="domain" description="PPM-type phosphatase" evidence="4">
    <location>
        <begin position="441"/>
        <end position="657"/>
    </location>
</feature>
<evidence type="ECO:0000259" key="4">
    <source>
        <dbReference type="PROSITE" id="PS51746"/>
    </source>
</evidence>
<dbReference type="InterPro" id="IPR003660">
    <property type="entry name" value="HAMP_dom"/>
</dbReference>
<dbReference type="SUPFAM" id="SSF158472">
    <property type="entry name" value="HAMP domain-like"/>
    <property type="match status" value="1"/>
</dbReference>
<evidence type="ECO:0000256" key="1">
    <source>
        <dbReference type="ARBA" id="ARBA00022801"/>
    </source>
</evidence>
<dbReference type="GO" id="GO:0007165">
    <property type="term" value="P:signal transduction"/>
    <property type="evidence" value="ECO:0007669"/>
    <property type="project" value="InterPro"/>
</dbReference>
<protein>
    <submittedName>
        <fullName evidence="5">Protein serine/threonine phosphatase</fullName>
    </submittedName>
</protein>
<evidence type="ECO:0000259" key="3">
    <source>
        <dbReference type="PROSITE" id="PS50885"/>
    </source>
</evidence>
<proteinExistence type="predicted"/>
<gene>
    <name evidence="5" type="ordered locus">DvMF_2410</name>
</gene>
<dbReference type="Gene3D" id="3.60.40.10">
    <property type="entry name" value="PPM-type phosphatase domain"/>
    <property type="match status" value="1"/>
</dbReference>
<keyword evidence="2" id="KW-0472">Membrane</keyword>
<dbReference type="PANTHER" id="PTHR43156">
    <property type="entry name" value="STAGE II SPORULATION PROTEIN E-RELATED"/>
    <property type="match status" value="1"/>
</dbReference>
<reference evidence="5" key="1">
    <citation type="submission" date="2008-10" db="EMBL/GenBank/DDBJ databases">
        <title>Complete sequence of Desulfovibrio vulgaris str. 'Miyazaki F'.</title>
        <authorList>
            <person name="Lucas S."/>
            <person name="Copeland A."/>
            <person name="Lapidus A."/>
            <person name="Glavina del Rio T."/>
            <person name="Dalin E."/>
            <person name="Tice H."/>
            <person name="Bruce D."/>
            <person name="Goodwin L."/>
            <person name="Pitluck S."/>
            <person name="Sims D."/>
            <person name="Brettin T."/>
            <person name="Detter J.C."/>
            <person name="Han C."/>
            <person name="Larimer F."/>
            <person name="Land M."/>
            <person name="Hauser L."/>
            <person name="Kyrpides N."/>
            <person name="Mikhailova N."/>
            <person name="Hazen T.C."/>
            <person name="Richardson P."/>
        </authorList>
    </citation>
    <scope>NUCLEOTIDE SEQUENCE</scope>
    <source>
        <strain evidence="5">Miyazaki F</strain>
    </source>
</reference>
<accession>B8DMR1</accession>
<dbReference type="SMART" id="SM00331">
    <property type="entry name" value="PP2C_SIG"/>
    <property type="match status" value="1"/>
</dbReference>
<dbReference type="eggNOG" id="COG3170">
    <property type="taxonomic scope" value="Bacteria"/>
</dbReference>
<dbReference type="GO" id="GO:0016791">
    <property type="term" value="F:phosphatase activity"/>
    <property type="evidence" value="ECO:0007669"/>
    <property type="project" value="TreeGrafter"/>
</dbReference>
<dbReference type="PANTHER" id="PTHR43156:SF2">
    <property type="entry name" value="STAGE II SPORULATION PROTEIN E"/>
    <property type="match status" value="1"/>
</dbReference>
<evidence type="ECO:0000313" key="5">
    <source>
        <dbReference type="EMBL" id="ACL09351.1"/>
    </source>
</evidence>
<dbReference type="CDD" id="cd18774">
    <property type="entry name" value="PDC2_HK_sensor"/>
    <property type="match status" value="1"/>
</dbReference>
<dbReference type="SMART" id="SM00304">
    <property type="entry name" value="HAMP"/>
    <property type="match status" value="1"/>
</dbReference>
<dbReference type="GO" id="GO:0016020">
    <property type="term" value="C:membrane"/>
    <property type="evidence" value="ECO:0007669"/>
    <property type="project" value="InterPro"/>
</dbReference>
<dbReference type="Gene3D" id="3.30.450.20">
    <property type="entry name" value="PAS domain"/>
    <property type="match status" value="1"/>
</dbReference>
<dbReference type="Gene3D" id="1.10.8.500">
    <property type="entry name" value="HAMP domain in histidine kinase"/>
    <property type="match status" value="1"/>
</dbReference>
<dbReference type="InterPro" id="IPR036457">
    <property type="entry name" value="PPM-type-like_dom_sf"/>
</dbReference>
<dbReference type="KEGG" id="dvm:DvMF_2410"/>
<feature type="domain" description="HAMP" evidence="3">
    <location>
        <begin position="342"/>
        <end position="403"/>
    </location>
</feature>
<dbReference type="eggNOG" id="COG2208">
    <property type="taxonomic scope" value="Bacteria"/>
</dbReference>
<dbReference type="HOGENOM" id="CLU_020306_1_0_7"/>
<dbReference type="SUPFAM" id="SSF81606">
    <property type="entry name" value="PP2C-like"/>
    <property type="match status" value="1"/>
</dbReference>
<evidence type="ECO:0000256" key="2">
    <source>
        <dbReference type="SAM" id="Phobius"/>
    </source>
</evidence>
<dbReference type="Pfam" id="PF00672">
    <property type="entry name" value="HAMP"/>
    <property type="match status" value="1"/>
</dbReference>
<name>B8DMR1_NITV9</name>
<sequence>MTFSLRSKLFILVLASIALAVVPVISFTYRDLRESNAELEREAFGNVIVLMEDNIGSRYLGHLTNKVMDVLLRKDQLRRYSQLARSAWQDVSALPGDARQRFIANWIERLGSFGVHMDIFDAHGAPRAGTPQLALLSARPGMTDFKGRPVGSLLSLAQLSPEGEFAVFDTLPGSPGTGSASEPLLVYFLPMPETDSVVVSAMLLSDIERQALYNEQQIIRSTQEKFQTLSLGKSGFIALVSGKGELLAHHGNPKGREVALIPPRALAEAREKGRTETIADTGPAFGVAIFRAAYFKALDWYVVSAAPQAEIEAPTNALVRKLAFIALAAVLISAAGTLLLTARFIAPLRALTGRAHALAETDFSAPDAETLTANGLPTSRSDEVGQLARAFTQMGRALARNVRALMDTTAVKERMQGELNAARDIQMGILPAPGAAPKQAGYAASALLEPAKEVGGDLYDFFVAPDGRQVVVIGDVSGKGVPAALFMSMAVTLCRYAVASGLAPGAAMTRINAQLAANNPGCMFVTLLIGLFDPATGTLEFANGGHCPPCVTGPGAEAPRELPGISGPLVGAMEDVEYETLHAVIAPGERCLLYTDGVTEAMNERLELFDLPRLMDVLHAHREDTPAGILRALHEATVAFRGTAEQSDDITMLCFTREAA</sequence>
<organism evidence="5">
    <name type="scientific">Nitratidesulfovibrio vulgaris (strain DSM 19637 / Miyazaki F)</name>
    <name type="common">Desulfovibrio vulgaris</name>
    <dbReference type="NCBI Taxonomy" id="883"/>
    <lineage>
        <taxon>Bacteria</taxon>
        <taxon>Pseudomonadati</taxon>
        <taxon>Thermodesulfobacteriota</taxon>
        <taxon>Desulfovibrionia</taxon>
        <taxon>Desulfovibrionales</taxon>
        <taxon>Desulfovibrionaceae</taxon>
        <taxon>Nitratidesulfovibrio</taxon>
    </lineage>
</organism>
<dbReference type="OrthoDB" id="9802500at2"/>
<dbReference type="eggNOG" id="COG3850">
    <property type="taxonomic scope" value="Bacteria"/>
</dbReference>
<dbReference type="InterPro" id="IPR001932">
    <property type="entry name" value="PPM-type_phosphatase-like_dom"/>
</dbReference>
<dbReference type="InterPro" id="IPR052016">
    <property type="entry name" value="Bact_Sigma-Reg"/>
</dbReference>
<dbReference type="AlphaFoldDB" id="B8DMR1"/>
<dbReference type="Pfam" id="PF07228">
    <property type="entry name" value="SpoIIE"/>
    <property type="match status" value="1"/>
</dbReference>
<dbReference type="EMBL" id="CP001197">
    <property type="protein sequence ID" value="ACL09351.1"/>
    <property type="molecule type" value="Genomic_DNA"/>
</dbReference>
<dbReference type="PROSITE" id="PS50885">
    <property type="entry name" value="HAMP"/>
    <property type="match status" value="1"/>
</dbReference>
<keyword evidence="2" id="KW-0812">Transmembrane</keyword>
<dbReference type="STRING" id="883.DvMF_2410"/>
<dbReference type="PROSITE" id="PS51746">
    <property type="entry name" value="PPM_2"/>
    <property type="match status" value="1"/>
</dbReference>
<feature type="transmembrane region" description="Helical" evidence="2">
    <location>
        <begin position="322"/>
        <end position="346"/>
    </location>
</feature>
<keyword evidence="1" id="KW-0378">Hydrolase</keyword>
<keyword evidence="2" id="KW-1133">Transmembrane helix</keyword>
<dbReference type="CDD" id="cd06225">
    <property type="entry name" value="HAMP"/>
    <property type="match status" value="1"/>
</dbReference>